<dbReference type="AlphaFoldDB" id="A0A150GPF6"/>
<evidence type="ECO:0000313" key="2">
    <source>
        <dbReference type="EMBL" id="KXZ51746.1"/>
    </source>
</evidence>
<sequence length="234" mass="27781">MTSPEDPFMKAARYTWLYPEPYDWAEAFDYACQCKDCWRPVLKAKDQWLGGILDDEDQHPGSSAILIFYRWFLLKNLFESKIVNYYDYFIVTRSDYYYIKPHPKLPLSMDPNHIWIPEGEDYGGITDRHIVVSRKHVHAALSLMDPIIQDPKGLLREMQGHDEWNLEQFIKYQFETRGILQHVRRFPRIMYAVRTSNTSTRWRSGTFVKEAGMIVKYMTEYNAAKKSTPLVELY</sequence>
<evidence type="ECO:0000259" key="1">
    <source>
        <dbReference type="Pfam" id="PF25072"/>
    </source>
</evidence>
<feature type="domain" description="DUF7796" evidence="1">
    <location>
        <begin position="79"/>
        <end position="194"/>
    </location>
</feature>
<dbReference type="Proteomes" id="UP000075714">
    <property type="component" value="Unassembled WGS sequence"/>
</dbReference>
<dbReference type="Pfam" id="PF25072">
    <property type="entry name" value="DUF7796"/>
    <property type="match status" value="1"/>
</dbReference>
<dbReference type="InterPro" id="IPR056698">
    <property type="entry name" value="DUF7796"/>
</dbReference>
<organism evidence="2 3">
    <name type="scientific">Gonium pectorale</name>
    <name type="common">Green alga</name>
    <dbReference type="NCBI Taxonomy" id="33097"/>
    <lineage>
        <taxon>Eukaryota</taxon>
        <taxon>Viridiplantae</taxon>
        <taxon>Chlorophyta</taxon>
        <taxon>core chlorophytes</taxon>
        <taxon>Chlorophyceae</taxon>
        <taxon>CS clade</taxon>
        <taxon>Chlamydomonadales</taxon>
        <taxon>Volvocaceae</taxon>
        <taxon>Gonium</taxon>
    </lineage>
</organism>
<dbReference type="OrthoDB" id="44644at2759"/>
<reference evidence="3" key="1">
    <citation type="journal article" date="2016" name="Nat. Commun.">
        <title>The Gonium pectorale genome demonstrates co-option of cell cycle regulation during the evolution of multicellularity.</title>
        <authorList>
            <person name="Hanschen E.R."/>
            <person name="Marriage T.N."/>
            <person name="Ferris P.J."/>
            <person name="Hamaji T."/>
            <person name="Toyoda A."/>
            <person name="Fujiyama A."/>
            <person name="Neme R."/>
            <person name="Noguchi H."/>
            <person name="Minakuchi Y."/>
            <person name="Suzuki M."/>
            <person name="Kawai-Toyooka H."/>
            <person name="Smith D.R."/>
            <person name="Sparks H."/>
            <person name="Anderson J."/>
            <person name="Bakaric R."/>
            <person name="Luria V."/>
            <person name="Karger A."/>
            <person name="Kirschner M.W."/>
            <person name="Durand P.M."/>
            <person name="Michod R.E."/>
            <person name="Nozaki H."/>
            <person name="Olson B.J."/>
        </authorList>
    </citation>
    <scope>NUCLEOTIDE SEQUENCE [LARGE SCALE GENOMIC DNA]</scope>
    <source>
        <strain evidence="3">NIES-2863</strain>
    </source>
</reference>
<keyword evidence="3" id="KW-1185">Reference proteome</keyword>
<comment type="caution">
    <text evidence="2">The sequence shown here is derived from an EMBL/GenBank/DDBJ whole genome shotgun (WGS) entry which is preliminary data.</text>
</comment>
<accession>A0A150GPF6</accession>
<evidence type="ECO:0000313" key="3">
    <source>
        <dbReference type="Proteomes" id="UP000075714"/>
    </source>
</evidence>
<name>A0A150GPF6_GONPE</name>
<proteinExistence type="predicted"/>
<protein>
    <recommendedName>
        <fullName evidence="1">DUF7796 domain-containing protein</fullName>
    </recommendedName>
</protein>
<dbReference type="EMBL" id="LSYV01000012">
    <property type="protein sequence ID" value="KXZ51746.1"/>
    <property type="molecule type" value="Genomic_DNA"/>
</dbReference>
<gene>
    <name evidence="2" type="ORF">GPECTOR_11g192</name>
</gene>